<dbReference type="EMBL" id="QEWE01000031">
    <property type="protein sequence ID" value="REJ25551.1"/>
    <property type="molecule type" value="Genomic_DNA"/>
</dbReference>
<sequence length="134" mass="14682">MIKHTIHTDIQHGLLDITGLVEKDVEQANVNSGICCVYCPHTTAAITVYSGVDPLGLLDINDTLKILVPTRADFHHLCDPPSDAAGHIKSSLIGPSMTFIIEDGKLVLGSSQNIYFFEFDGPRDRQFYIQITGV</sequence>
<gene>
    <name evidence="2" type="ORF">C6P37_14570</name>
</gene>
<name>A0A3E0JZL6_9BACI</name>
<dbReference type="RefSeq" id="WP_276644467.1">
    <property type="nucleotide sequence ID" value="NZ_QEWE01000031.1"/>
</dbReference>
<dbReference type="SUPFAM" id="SSF111038">
    <property type="entry name" value="YjbQ-like"/>
    <property type="match status" value="1"/>
</dbReference>
<protein>
    <submittedName>
        <fullName evidence="2">Secondary thiamine-phosphate synthase enzyme</fullName>
    </submittedName>
</protein>
<organism evidence="2 3">
    <name type="scientific">Caldibacillus debilis</name>
    <dbReference type="NCBI Taxonomy" id="301148"/>
    <lineage>
        <taxon>Bacteria</taxon>
        <taxon>Bacillati</taxon>
        <taxon>Bacillota</taxon>
        <taxon>Bacilli</taxon>
        <taxon>Bacillales</taxon>
        <taxon>Bacillaceae</taxon>
        <taxon>Caldibacillus</taxon>
    </lineage>
</organism>
<dbReference type="InterPro" id="IPR001602">
    <property type="entry name" value="UPF0047_YjbQ-like"/>
</dbReference>
<dbReference type="PANTHER" id="PTHR30615:SF8">
    <property type="entry name" value="UPF0047 PROTEIN C4A8.02C"/>
    <property type="match status" value="1"/>
</dbReference>
<dbReference type="Proteomes" id="UP000257014">
    <property type="component" value="Unassembled WGS sequence"/>
</dbReference>
<dbReference type="AlphaFoldDB" id="A0A3E0JZL6"/>
<dbReference type="InterPro" id="IPR035917">
    <property type="entry name" value="YjbQ-like_sf"/>
</dbReference>
<comment type="caution">
    <text evidence="2">The sequence shown here is derived from an EMBL/GenBank/DDBJ whole genome shotgun (WGS) entry which is preliminary data.</text>
</comment>
<reference evidence="2 3" key="1">
    <citation type="submission" date="2018-03" db="EMBL/GenBank/DDBJ databases">
        <authorList>
            <person name="Keele B.F."/>
        </authorList>
    </citation>
    <scope>NUCLEOTIDE SEQUENCE [LARGE SCALE GENOMIC DNA]</scope>
    <source>
        <strain evidence="2">ZCTH4_d</strain>
    </source>
</reference>
<dbReference type="Pfam" id="PF01894">
    <property type="entry name" value="YjbQ"/>
    <property type="match status" value="1"/>
</dbReference>
<comment type="similarity">
    <text evidence="1">Belongs to the UPF0047 family.</text>
</comment>
<dbReference type="PANTHER" id="PTHR30615">
    <property type="entry name" value="UNCHARACTERIZED PROTEIN YJBQ-RELATED"/>
    <property type="match status" value="1"/>
</dbReference>
<dbReference type="PIRSF" id="PIRSF004681">
    <property type="entry name" value="UCP004681"/>
    <property type="match status" value="1"/>
</dbReference>
<evidence type="ECO:0000313" key="3">
    <source>
        <dbReference type="Proteomes" id="UP000257014"/>
    </source>
</evidence>
<evidence type="ECO:0000313" key="2">
    <source>
        <dbReference type="EMBL" id="REJ25551.1"/>
    </source>
</evidence>
<evidence type="ECO:0000256" key="1">
    <source>
        <dbReference type="ARBA" id="ARBA00005534"/>
    </source>
</evidence>
<proteinExistence type="inferred from homology"/>
<accession>A0A3E0JZL6</accession>
<dbReference type="NCBIfam" id="TIGR00149">
    <property type="entry name" value="TIGR00149_YjbQ"/>
    <property type="match status" value="1"/>
</dbReference>
<dbReference type="Gene3D" id="2.60.120.460">
    <property type="entry name" value="YjbQ-like"/>
    <property type="match status" value="1"/>
</dbReference>